<dbReference type="Proteomes" id="UP000639274">
    <property type="component" value="Chromosome"/>
</dbReference>
<dbReference type="SUPFAM" id="SSF52540">
    <property type="entry name" value="P-loop containing nucleoside triphosphate hydrolases"/>
    <property type="match status" value="1"/>
</dbReference>
<proteinExistence type="predicted"/>
<dbReference type="InterPro" id="IPR007560">
    <property type="entry name" value="Restrct_endonuc_IV_Mrr"/>
</dbReference>
<evidence type="ECO:0000313" key="2">
    <source>
        <dbReference type="EMBL" id="QSX78111.1"/>
    </source>
</evidence>
<protein>
    <submittedName>
        <fullName evidence="2">Helix-turn-helix domain-containing protein</fullName>
    </submittedName>
</protein>
<keyword evidence="3" id="KW-1185">Reference proteome</keyword>
<organism evidence="2 3">
    <name type="scientific">Agrilutibacter solisilvae</name>
    <dbReference type="NCBI Taxonomy" id="2763317"/>
    <lineage>
        <taxon>Bacteria</taxon>
        <taxon>Pseudomonadati</taxon>
        <taxon>Pseudomonadota</taxon>
        <taxon>Gammaproteobacteria</taxon>
        <taxon>Lysobacterales</taxon>
        <taxon>Lysobacteraceae</taxon>
        <taxon>Agrilutibacter</taxon>
    </lineage>
</organism>
<dbReference type="InterPro" id="IPR001387">
    <property type="entry name" value="Cro/C1-type_HTH"/>
</dbReference>
<reference evidence="2 3" key="1">
    <citation type="submission" date="2021-03" db="EMBL/GenBank/DDBJ databases">
        <title>Lysobacter sp. nov. isolated from soil of gangwondo yeongwol, south Korea.</title>
        <authorList>
            <person name="Kim K.R."/>
            <person name="Kim K.H."/>
            <person name="Jeon C.O."/>
        </authorList>
    </citation>
    <scope>NUCLEOTIDE SEQUENCE [LARGE SCALE GENOMIC DNA]</scope>
    <source>
        <strain evidence="2 3">R19</strain>
    </source>
</reference>
<name>A0A974XYG7_9GAMM</name>
<dbReference type="InterPro" id="IPR016024">
    <property type="entry name" value="ARM-type_fold"/>
</dbReference>
<dbReference type="SMART" id="SM00530">
    <property type="entry name" value="HTH_XRE"/>
    <property type="match status" value="1"/>
</dbReference>
<dbReference type="InterPro" id="IPR010982">
    <property type="entry name" value="Lambda_DNA-bd_dom_sf"/>
</dbReference>
<dbReference type="Gene3D" id="1.10.260.40">
    <property type="entry name" value="lambda repressor-like DNA-binding domains"/>
    <property type="match status" value="1"/>
</dbReference>
<evidence type="ECO:0000313" key="3">
    <source>
        <dbReference type="Proteomes" id="UP000639274"/>
    </source>
</evidence>
<dbReference type="EMBL" id="CP071518">
    <property type="protein sequence ID" value="QSX78111.1"/>
    <property type="molecule type" value="Genomic_DNA"/>
</dbReference>
<feature type="domain" description="HTH cro/C1-type" evidence="1">
    <location>
        <begin position="14"/>
        <end position="68"/>
    </location>
</feature>
<dbReference type="GO" id="GO:0009307">
    <property type="term" value="P:DNA restriction-modification system"/>
    <property type="evidence" value="ECO:0007669"/>
    <property type="project" value="InterPro"/>
</dbReference>
<dbReference type="SUPFAM" id="SSF48371">
    <property type="entry name" value="ARM repeat"/>
    <property type="match status" value="1"/>
</dbReference>
<evidence type="ECO:0000259" key="1">
    <source>
        <dbReference type="PROSITE" id="PS50943"/>
    </source>
</evidence>
<gene>
    <name evidence="2" type="ORF">I8J32_015650</name>
</gene>
<dbReference type="PROSITE" id="PS50943">
    <property type="entry name" value="HTH_CROC1"/>
    <property type="match status" value="1"/>
</dbReference>
<dbReference type="KEGG" id="lsf:I8J32_015650"/>
<dbReference type="InterPro" id="IPR027417">
    <property type="entry name" value="P-loop_NTPase"/>
</dbReference>
<dbReference type="CDD" id="cd00093">
    <property type="entry name" value="HTH_XRE"/>
    <property type="match status" value="1"/>
</dbReference>
<dbReference type="Pfam" id="PF04471">
    <property type="entry name" value="Mrr_cat"/>
    <property type="match status" value="1"/>
</dbReference>
<dbReference type="GO" id="GO:0004519">
    <property type="term" value="F:endonuclease activity"/>
    <property type="evidence" value="ECO:0007669"/>
    <property type="project" value="InterPro"/>
</dbReference>
<dbReference type="Pfam" id="PF13560">
    <property type="entry name" value="HTH_31"/>
    <property type="match status" value="1"/>
</dbReference>
<dbReference type="GO" id="GO:0003677">
    <property type="term" value="F:DNA binding"/>
    <property type="evidence" value="ECO:0007669"/>
    <property type="project" value="InterPro"/>
</dbReference>
<accession>A0A974XYG7</accession>
<dbReference type="SUPFAM" id="SSF47413">
    <property type="entry name" value="lambda repressor-like DNA-binding domains"/>
    <property type="match status" value="1"/>
</dbReference>
<sequence>MTSAMKWIAFGQALASAREATGLGQAELASQLGVAQQTVSRWELGQSRPRLTQMPQVAAAVSADLDQLLLSSGYGPSIPAAKSPAQRPIDAPWPLDALSPDSLERFSADLAKLLHGQSSKVSRYGDRGHKQEGLDVIADLADGTRITYQCKRHSTFGQGKIDEAVAAHTALADSKVILFTGLASPRAREHIRRYPGWELWDREDITRQARLNLSKVDLRRLVDSYFPGQRLALLGETEPSVWRTPEEFFAAMSDFGPGFSHAWKLVGRKADTKALIDFVRAPNSCAIAVLGAGGAGKTRLLKELTEDESTADRRTYFLSREPLTSRELEALGAGEKLLICDDAHEREDIALLASYVAHPSNRAKLILALRPYGLRLVREQSTPLADLPTHELGRLSAAEAEQLACSALVHFGADKAYARRVAEYTKDCPLATVLAAQVLGKGEALPEFLHDEERFRSELFARLIDSTVRGISLSLNESHVRTTLAAIALLQPITDLDAQLASTLSKISELPVPEVNRIIKRLRDAGVLFERGAGSRIAPDLLADFLIEDAIVSAGGGSNGFAEEVFDLAPAGYAGHVLANLGRLDWRRSSGMKQSKLLDDLWGRLRWSSPYANPHLRAAAAAAFYQPSQALAFVRRMISNGHLDDQLAVIARNAAYNEEGMADAFALLWEIGQNDSRPTNQHPNHAIRLLSELAAPEPDKSVYYMEQVVDFMLSLLPYESSWTGAHTPLDVLTSALSTEGYTTSATARAISMVPFSVRQAAVAGVRAKVIDACIALLTHTDVAKAHAAAGALGEALQAPRGLLGATPGEEARESWNAEFLSTLQRIRSTIESGELASTVLTRLGSVVSWLSQYGQGAIRENAQAILESLNRDMRTSTVRMLVDGWGHLTRERYTGGWEDSQRELAEFAEKLVDTYPADGLADLLESCLEEIQVAKSTSSHILMDAILGRSADLASLVLDQALHGSRTQLSDFAGMALAHLRAKDSPIAMSAIEVILVAHQSAQVGILAEAYSRVSLSVFEAVDITALRAITASDEERVHIMAAGAVRQVSRVDMDLAIDLLLHANLAVSSRVAHEYLLWLTSEKSIQFERLTLEQVETLLSKIEGLKSIGDYWIEEFLRKSMRVYPRSVLDFLKRRVIRGSERERDWEYRAIPRRPSHGNFGLMAIPEAGIHLRELFDWALADDSVLYLFGDMIESCCTFDANLVSFMDSWLSAGTERHYEVVSTVLREAPNGFVFEHQEFVIRLLRASRSFGPQANRTLSSALYAASVSGMRMGSPGEPFPQDLRLLDRAQQVLAGLGKHDPAFKLFDDLRKHAELEIANQREEGRNLDRLDEDRG</sequence>